<dbReference type="RefSeq" id="WP_171189539.1">
    <property type="nucleotide sequence ID" value="NZ_WTPX01000176.1"/>
</dbReference>
<reference evidence="1 2" key="1">
    <citation type="journal article" date="2020" name="Syst. Appl. Microbiol.">
        <title>Alienimonas chondri sp. nov., a novel planctomycete isolated from the biofilm of the red alga Chondrus crispus.</title>
        <authorList>
            <person name="Vitorino I."/>
            <person name="Albuquerque L."/>
            <person name="Wiegand S."/>
            <person name="Kallscheuer N."/>
            <person name="da Costa M.S."/>
            <person name="Lobo-da-Cunha A."/>
            <person name="Jogler C."/>
            <person name="Lage O.M."/>
        </authorList>
    </citation>
    <scope>NUCLEOTIDE SEQUENCE [LARGE SCALE GENOMIC DNA]</scope>
    <source>
        <strain evidence="1 2">LzC2</strain>
    </source>
</reference>
<name>A0ABX1VIJ9_9PLAN</name>
<protein>
    <submittedName>
        <fullName evidence="1">Uncharacterized protein</fullName>
    </submittedName>
</protein>
<evidence type="ECO:0000313" key="2">
    <source>
        <dbReference type="Proteomes" id="UP000609651"/>
    </source>
</evidence>
<keyword evidence="2" id="KW-1185">Reference proteome</keyword>
<organism evidence="1 2">
    <name type="scientific">Alienimonas chondri</name>
    <dbReference type="NCBI Taxonomy" id="2681879"/>
    <lineage>
        <taxon>Bacteria</taxon>
        <taxon>Pseudomonadati</taxon>
        <taxon>Planctomycetota</taxon>
        <taxon>Planctomycetia</taxon>
        <taxon>Planctomycetales</taxon>
        <taxon>Planctomycetaceae</taxon>
        <taxon>Alienimonas</taxon>
    </lineage>
</organism>
<dbReference type="Proteomes" id="UP000609651">
    <property type="component" value="Unassembled WGS sequence"/>
</dbReference>
<evidence type="ECO:0000313" key="1">
    <source>
        <dbReference type="EMBL" id="NNJ27634.1"/>
    </source>
</evidence>
<accession>A0ABX1VIJ9</accession>
<comment type="caution">
    <text evidence="1">The sequence shown here is derived from an EMBL/GenBank/DDBJ whole genome shotgun (WGS) entry which is preliminary data.</text>
</comment>
<dbReference type="EMBL" id="WTPX01000176">
    <property type="protein sequence ID" value="NNJ27634.1"/>
    <property type="molecule type" value="Genomic_DNA"/>
</dbReference>
<proteinExistence type="predicted"/>
<gene>
    <name evidence="1" type="ORF">LzC2_37410</name>
</gene>
<sequence>MNDDELQELVDAVVARRSLNGLKPHQLVDSIHRKRLPADRLSTIEPLLHIESGVTYKYAIDVVGKMKGASVEASDAVEAAWERSWKHDVPQANAEAFRALLRIGDNEDRLLRMIERAMAVDNYGIHKDCVETLLKMERGGPVLANWSDTLAGRCDCHLHRQLAEKIRRRLEDSTAP</sequence>